<reference evidence="2 3" key="1">
    <citation type="submission" date="2020-08" db="EMBL/GenBank/DDBJ databases">
        <title>Whole genome shotgun sequence of Actinocatenispora thailandica NBRC 105041.</title>
        <authorList>
            <person name="Komaki H."/>
            <person name="Tamura T."/>
        </authorList>
    </citation>
    <scope>NUCLEOTIDE SEQUENCE [LARGE SCALE GENOMIC DNA]</scope>
    <source>
        <strain evidence="2 3">NBRC 105041</strain>
    </source>
</reference>
<proteinExistence type="predicted"/>
<protein>
    <submittedName>
        <fullName evidence="2">Uncharacterized protein</fullName>
    </submittedName>
</protein>
<organism evidence="2 3">
    <name type="scientific">Actinocatenispora thailandica</name>
    <dbReference type="NCBI Taxonomy" id="227318"/>
    <lineage>
        <taxon>Bacteria</taxon>
        <taxon>Bacillati</taxon>
        <taxon>Actinomycetota</taxon>
        <taxon>Actinomycetes</taxon>
        <taxon>Micromonosporales</taxon>
        <taxon>Micromonosporaceae</taxon>
        <taxon>Actinocatenispora</taxon>
    </lineage>
</organism>
<evidence type="ECO:0000256" key="1">
    <source>
        <dbReference type="SAM" id="MobiDB-lite"/>
    </source>
</evidence>
<dbReference type="AlphaFoldDB" id="A0A7R7DJ71"/>
<dbReference type="RefSeq" id="WP_203959570.1">
    <property type="nucleotide sequence ID" value="NZ_AP023355.1"/>
</dbReference>
<evidence type="ECO:0000313" key="2">
    <source>
        <dbReference type="EMBL" id="BCJ32531.1"/>
    </source>
</evidence>
<dbReference type="KEGG" id="atl:Athai_00340"/>
<evidence type="ECO:0000313" key="3">
    <source>
        <dbReference type="Proteomes" id="UP000611640"/>
    </source>
</evidence>
<accession>A0A7R7DJ71</accession>
<sequence>MYSPYRGSAVRPFRGPVAAAPGDRPGPSGSMRPSKTRIGAALIDDRSLTMKLYRHPVTAVRRLAERIRIWRDEIAAYPVDADRWLR</sequence>
<name>A0A7R7DJ71_9ACTN</name>
<gene>
    <name evidence="2" type="ORF">Athai_00340</name>
</gene>
<dbReference type="Proteomes" id="UP000611640">
    <property type="component" value="Chromosome"/>
</dbReference>
<dbReference type="EMBL" id="AP023355">
    <property type="protein sequence ID" value="BCJ32531.1"/>
    <property type="molecule type" value="Genomic_DNA"/>
</dbReference>
<keyword evidence="3" id="KW-1185">Reference proteome</keyword>
<feature type="region of interest" description="Disordered" evidence="1">
    <location>
        <begin position="1"/>
        <end position="35"/>
    </location>
</feature>